<comment type="similarity">
    <text evidence="2">Belongs to the methyltransferase superfamily. L-isoaspartyl/D-aspartyl protein methyltransferase family.</text>
</comment>
<dbReference type="InterPro" id="IPR029063">
    <property type="entry name" value="SAM-dependent_MTases_sf"/>
</dbReference>
<evidence type="ECO:0000256" key="5">
    <source>
        <dbReference type="ARBA" id="ARBA00022490"/>
    </source>
</evidence>
<dbReference type="CDD" id="cd02440">
    <property type="entry name" value="AdoMet_MTases"/>
    <property type="match status" value="1"/>
</dbReference>
<keyword evidence="13" id="KW-1185">Reference proteome</keyword>
<comment type="caution">
    <text evidence="12">The sequence shown here is derived from an EMBL/GenBank/DDBJ whole genome shotgun (WGS) entry which is preliminary data.</text>
</comment>
<evidence type="ECO:0000313" key="13">
    <source>
        <dbReference type="Proteomes" id="UP001596135"/>
    </source>
</evidence>
<dbReference type="SUPFAM" id="SSF53335">
    <property type="entry name" value="S-adenosyl-L-methionine-dependent methyltransferases"/>
    <property type="match status" value="1"/>
</dbReference>
<evidence type="ECO:0000256" key="3">
    <source>
        <dbReference type="ARBA" id="ARBA00011890"/>
    </source>
</evidence>
<organism evidence="12 13">
    <name type="scientific">Nocardioides hankookensis</name>
    <dbReference type="NCBI Taxonomy" id="443157"/>
    <lineage>
        <taxon>Bacteria</taxon>
        <taxon>Bacillati</taxon>
        <taxon>Actinomycetota</taxon>
        <taxon>Actinomycetes</taxon>
        <taxon>Propionibacteriales</taxon>
        <taxon>Nocardioidaceae</taxon>
        <taxon>Nocardioides</taxon>
    </lineage>
</organism>
<dbReference type="Gene3D" id="3.40.50.150">
    <property type="entry name" value="Vaccinia Virus protein VP39"/>
    <property type="match status" value="1"/>
</dbReference>
<keyword evidence="5" id="KW-0963">Cytoplasm</keyword>
<dbReference type="PANTHER" id="PTHR11579:SF0">
    <property type="entry name" value="PROTEIN-L-ISOASPARTATE(D-ASPARTATE) O-METHYLTRANSFERASE"/>
    <property type="match status" value="1"/>
</dbReference>
<evidence type="ECO:0000313" key="12">
    <source>
        <dbReference type="EMBL" id="MFC6041462.1"/>
    </source>
</evidence>
<evidence type="ECO:0000256" key="9">
    <source>
        <dbReference type="ARBA" id="ARBA00030757"/>
    </source>
</evidence>
<evidence type="ECO:0000256" key="10">
    <source>
        <dbReference type="ARBA" id="ARBA00031323"/>
    </source>
</evidence>
<keyword evidence="7" id="KW-0808">Transferase</keyword>
<name>A0ABW1LE42_9ACTN</name>
<accession>A0ABW1LE42</accession>
<evidence type="ECO:0000256" key="11">
    <source>
        <dbReference type="ARBA" id="ARBA00031350"/>
    </source>
</evidence>
<evidence type="ECO:0000256" key="6">
    <source>
        <dbReference type="ARBA" id="ARBA00022603"/>
    </source>
</evidence>
<dbReference type="EC" id="2.1.1.77" evidence="3"/>
<dbReference type="RefSeq" id="WP_379149140.1">
    <property type="nucleotide sequence ID" value="NZ_JBHSRJ010000001.1"/>
</dbReference>
<dbReference type="PANTHER" id="PTHR11579">
    <property type="entry name" value="PROTEIN-L-ISOASPARTATE O-METHYLTRANSFERASE"/>
    <property type="match status" value="1"/>
</dbReference>
<dbReference type="Proteomes" id="UP001596135">
    <property type="component" value="Unassembled WGS sequence"/>
</dbReference>
<evidence type="ECO:0000256" key="1">
    <source>
        <dbReference type="ARBA" id="ARBA00004496"/>
    </source>
</evidence>
<sequence length="187" mass="20175">MDGDRFADAFAAVPREWFLPIREQQRSGYDGPIAIGRGQTNSQPRTVEAMLRLLDVRAGDRVLDVGSGSGWTTGLLAHLVGPDGSVRGLELEPDLVAFGRANLGHGEWPWARIDPAAPGTLGDPSAAPYDRVLVSAEAAALPTELVSQLADEARMVLPVAGEMLLIERTAGEVRVSRHGRYRFVPLR</sequence>
<evidence type="ECO:0000256" key="7">
    <source>
        <dbReference type="ARBA" id="ARBA00022679"/>
    </source>
</evidence>
<dbReference type="InterPro" id="IPR000682">
    <property type="entry name" value="PCMT"/>
</dbReference>
<reference evidence="13" key="1">
    <citation type="journal article" date="2019" name="Int. J. Syst. Evol. Microbiol.">
        <title>The Global Catalogue of Microorganisms (GCM) 10K type strain sequencing project: providing services to taxonomists for standard genome sequencing and annotation.</title>
        <authorList>
            <consortium name="The Broad Institute Genomics Platform"/>
            <consortium name="The Broad Institute Genome Sequencing Center for Infectious Disease"/>
            <person name="Wu L."/>
            <person name="Ma J."/>
        </authorList>
    </citation>
    <scope>NUCLEOTIDE SEQUENCE [LARGE SCALE GENOMIC DNA]</scope>
    <source>
        <strain evidence="13">CCUG 54522</strain>
    </source>
</reference>
<protein>
    <recommendedName>
        <fullName evidence="4">Protein-L-isoaspartate O-methyltransferase</fullName>
        <ecNumber evidence="3">2.1.1.77</ecNumber>
    </recommendedName>
    <alternativeName>
        <fullName evidence="11">L-isoaspartyl protein carboxyl methyltransferase</fullName>
    </alternativeName>
    <alternativeName>
        <fullName evidence="9">Protein L-isoaspartyl methyltransferase</fullName>
    </alternativeName>
    <alternativeName>
        <fullName evidence="10">Protein-beta-aspartate methyltransferase</fullName>
    </alternativeName>
</protein>
<evidence type="ECO:0000256" key="2">
    <source>
        <dbReference type="ARBA" id="ARBA00005369"/>
    </source>
</evidence>
<dbReference type="Pfam" id="PF01135">
    <property type="entry name" value="PCMT"/>
    <property type="match status" value="1"/>
</dbReference>
<keyword evidence="8" id="KW-0949">S-adenosyl-L-methionine</keyword>
<proteinExistence type="inferred from homology"/>
<keyword evidence="6" id="KW-0489">Methyltransferase</keyword>
<evidence type="ECO:0000256" key="8">
    <source>
        <dbReference type="ARBA" id="ARBA00022691"/>
    </source>
</evidence>
<gene>
    <name evidence="12" type="ORF">ACFPYL_00150</name>
</gene>
<evidence type="ECO:0000256" key="4">
    <source>
        <dbReference type="ARBA" id="ARBA00013346"/>
    </source>
</evidence>
<comment type="subcellular location">
    <subcellularLocation>
        <location evidence="1">Cytoplasm</location>
    </subcellularLocation>
</comment>
<dbReference type="EMBL" id="JBHSRJ010000001">
    <property type="protein sequence ID" value="MFC6041462.1"/>
    <property type="molecule type" value="Genomic_DNA"/>
</dbReference>